<dbReference type="OrthoDB" id="160374at2759"/>
<dbReference type="GO" id="GO:0005730">
    <property type="term" value="C:nucleolus"/>
    <property type="evidence" value="ECO:0007669"/>
    <property type="project" value="TreeGrafter"/>
</dbReference>
<gene>
    <name evidence="2" type="primary">Urb2</name>
    <name evidence="2" type="ORF">ANSSEM_R03505</name>
</gene>
<sequence length="1543" mass="172955">MAAIYSGVHLRLKSPKASWEDKLRLARFAWASRRCFLPNKEQVLLDWASHTLVSHYNKKLQLEDEVVEKLWAYLDDVVHSRRLQNLLKSGKTIGLSFSIAQVINERLSDACSQKTQQNIGSVLSCSSGILSTPSLSIIYTAKCELLVDLLGKLSELACQQLASDDAVGSQLFSILHLTFAQYLLIQRQQTNPNRVFGQVTSHLLQPCLLLRHLLTMRSWTQADDNHVRQHLSREIRNQIETLLQAGLFQPELFSSYKEELLPERELQEKKKAALKSLLLPVSTVQTKLGSDFCEPAIHGAVVAGSVSLLYKLFLDSYCKAENHLVCFHMLSRLFECLRLSGLQQGTREDTLSPADWSTELLALEQLLNLVLSSDIYNVATDRIRHKEVQFGFYRKLAQMLMSHSQASIPAWFRCLKLLMSLNHLIIEPDLVDLVASAWVDAKVAELRTKKPQEALLSTVFQTYSKLRQFPRLFEEVLTVICWPAVDELRLPVLSAGLTVKLRECLLELPPNQILDIVCLLVEKCQILVPAVEGSADMALKLMSVSSVLHAFLFNMRSLDDVTPPPVVLRTQSLLAKMQEGVIQPLLELLQAPRREEEKPDLWLRKASDSALLLVYTWVEVDALFGISCSKYVSPLAESAGAAATSAAKPWDISAFFPGVEEQRWERVVELASSFASTSKYCLELLSLQKMKMILMQTQADVQALQHAAAFILESGRATMNRGESEPWDGDISAINDLTYPTAHWHLVISNLTILLPYISLKDVQYIANVLLETLVLTKAQEAAADQEPSISIGKICLSLMHSSFLPEMKVLHCAFLTSLIHQFARVLPSAARDSVDLPLQQLSAGNISWHEEILAPCKMVDVLEAPPENKQLKDEPSLSWKTLEKVAQCILLLAKNGCPVILKESQLESCLGLLEITSLLKLDSLLPSDCIRCFLLLLSLVANTRVSVSCSKLLSLKFFSTCFHLLRCLQAGRNANSVFKVLHASDVLEALITSQLTASKFFADTLSDPVWAEYLQEAQASLERFLQMIVERRQSVRLNLEKFMSFLVSCKPDLGAAKSKCWKNWNPAAEQLLLMSFTTLCHVLTLYLQLQAEKKLQSTDILSALLEPVVQQMGRAVEHGLQINTQNQPLPVAFIPSVTTLLKADLSRAVRKGWQKNPEEPSGFLEQSRVKLYQKFYSQMLKELPSAGGHLQFLQSALQFLAVFCSVPELCPGKETAVTVVFAIKKLLAGPAITILEIRSIETELMEVLVQLLGNCSAEEFYAIMRMVLQGLEMRTIWQQKAKEVLSAITLIKLVLSCPLSGDKEKAFWFASPQIITALAMQAKEACQDQSLTSTIVVPILETAAALLRQGEGVLLNPHHVALAFSILLTVPLDHLKTEDYGNVFLGVHEVLFSIVQCHPKVMLKAAPSFLNSFHRLVASVMHEGRQRGDRGNTDEFEVILKCAHLVERMYNHIAAKMEEFTVFSAFIVAQYVTELQKVTLHPAVKKHLTEGIYHILDLCIERDIKFLNASLPAGVREVFKDLYNDYNHYHKAKKQGEEKYTA</sequence>
<protein>
    <submittedName>
        <fullName evidence="2">URB2 protein</fullName>
    </submittedName>
</protein>
<name>A0A7K9V8R5_ANSSE</name>
<dbReference type="PANTHER" id="PTHR15682">
    <property type="entry name" value="UNHEALTHY RIBOSOME BIOGENESIS PROTEIN 2 HOMOLOG"/>
    <property type="match status" value="1"/>
</dbReference>
<evidence type="ECO:0000313" key="3">
    <source>
        <dbReference type="Proteomes" id="UP000567872"/>
    </source>
</evidence>
<reference evidence="2 3" key="1">
    <citation type="submission" date="2019-09" db="EMBL/GenBank/DDBJ databases">
        <title>Bird 10,000 Genomes (B10K) Project - Family phase.</title>
        <authorList>
            <person name="Zhang G."/>
        </authorList>
    </citation>
    <scope>NUCLEOTIDE SEQUENCE [LARGE SCALE GENOMIC DNA]</scope>
    <source>
        <strain evidence="2">B10K-DU-001-57</strain>
        <tissue evidence="2">Muscle</tissue>
    </source>
</reference>
<organism evidence="2 3">
    <name type="scientific">Anseranas semipalmata</name>
    <name type="common">Magpie goose</name>
    <name type="synonym">Anas semipalmata</name>
    <dbReference type="NCBI Taxonomy" id="8851"/>
    <lineage>
        <taxon>Eukaryota</taxon>
        <taxon>Metazoa</taxon>
        <taxon>Chordata</taxon>
        <taxon>Craniata</taxon>
        <taxon>Vertebrata</taxon>
        <taxon>Euteleostomi</taxon>
        <taxon>Archelosauria</taxon>
        <taxon>Archosauria</taxon>
        <taxon>Dinosauria</taxon>
        <taxon>Saurischia</taxon>
        <taxon>Theropoda</taxon>
        <taxon>Coelurosauria</taxon>
        <taxon>Aves</taxon>
        <taxon>Neognathae</taxon>
        <taxon>Galloanserae</taxon>
        <taxon>Anseriformes</taxon>
        <taxon>Anseranatidae</taxon>
        <taxon>Anseranas</taxon>
    </lineage>
</organism>
<proteinExistence type="predicted"/>
<accession>A0A7K9V8R5</accession>
<feature type="domain" description="Nucleolar 27S pre-rRNA processing Urb2/Npa2 C-terminal" evidence="1">
    <location>
        <begin position="1340"/>
        <end position="1535"/>
    </location>
</feature>
<evidence type="ECO:0000259" key="1">
    <source>
        <dbReference type="Pfam" id="PF10441"/>
    </source>
</evidence>
<dbReference type="EMBL" id="VXAA01004383">
    <property type="protein sequence ID" value="NXI69130.1"/>
    <property type="molecule type" value="Genomic_DNA"/>
</dbReference>
<dbReference type="GO" id="GO:0042254">
    <property type="term" value="P:ribosome biogenesis"/>
    <property type="evidence" value="ECO:0007669"/>
    <property type="project" value="TreeGrafter"/>
</dbReference>
<evidence type="ECO:0000313" key="2">
    <source>
        <dbReference type="EMBL" id="NXI69130.1"/>
    </source>
</evidence>
<dbReference type="PANTHER" id="PTHR15682:SF2">
    <property type="entry name" value="UNHEALTHY RIBOSOME BIOGENESIS PROTEIN 2 HOMOLOG"/>
    <property type="match status" value="1"/>
</dbReference>
<feature type="non-terminal residue" evidence="2">
    <location>
        <position position="1"/>
    </location>
</feature>
<dbReference type="InterPro" id="IPR018849">
    <property type="entry name" value="Urb2/Npa2_C"/>
</dbReference>
<dbReference type="Pfam" id="PF10441">
    <property type="entry name" value="Urb2"/>
    <property type="match status" value="1"/>
</dbReference>
<feature type="non-terminal residue" evidence="2">
    <location>
        <position position="1543"/>
    </location>
</feature>
<comment type="caution">
    <text evidence="2">The sequence shown here is derived from an EMBL/GenBank/DDBJ whole genome shotgun (WGS) entry which is preliminary data.</text>
</comment>
<dbReference type="Proteomes" id="UP000567872">
    <property type="component" value="Unassembled WGS sequence"/>
</dbReference>
<keyword evidence="3" id="KW-1185">Reference proteome</keyword>
<dbReference type="InterPro" id="IPR052609">
    <property type="entry name" value="Ribosome_Biogenesis_Reg"/>
</dbReference>